<dbReference type="RefSeq" id="XP_013248138.1">
    <property type="nucleotide sequence ID" value="XM_013392684.1"/>
</dbReference>
<sequence>SKCVICKKSVEWGERLCILGTGLPHMDLDGKIGLEQVRDFQDVCRMGSKCVNSKTSVEWGERLCIYP</sequence>
<dbReference type="EMBL" id="HG672404">
    <property type="protein sequence ID" value="CDI82459.1"/>
    <property type="molecule type" value="Genomic_DNA"/>
</dbReference>
<dbReference type="AlphaFoldDB" id="U6GV57"/>
<dbReference type="VEuPathDB" id="ToxoDB:EAH_00066500"/>
<dbReference type="GeneID" id="25274720"/>
<feature type="non-terminal residue" evidence="1">
    <location>
        <position position="1"/>
    </location>
</feature>
<proteinExistence type="predicted"/>
<keyword evidence="2" id="KW-1185">Reference proteome</keyword>
<evidence type="ECO:0000313" key="2">
    <source>
        <dbReference type="Proteomes" id="UP000018050"/>
    </source>
</evidence>
<accession>U6GV57</accession>
<organism evidence="1 2">
    <name type="scientific">Eimeria acervulina</name>
    <name type="common">Coccidian parasite</name>
    <dbReference type="NCBI Taxonomy" id="5801"/>
    <lineage>
        <taxon>Eukaryota</taxon>
        <taxon>Sar</taxon>
        <taxon>Alveolata</taxon>
        <taxon>Apicomplexa</taxon>
        <taxon>Conoidasida</taxon>
        <taxon>Coccidia</taxon>
        <taxon>Eucoccidiorida</taxon>
        <taxon>Eimeriorina</taxon>
        <taxon>Eimeriidae</taxon>
        <taxon>Eimeria</taxon>
    </lineage>
</organism>
<name>U6GV57_EIMAC</name>
<reference evidence="1" key="2">
    <citation type="submission" date="2013-10" db="EMBL/GenBank/DDBJ databases">
        <authorList>
            <person name="Aslett M."/>
        </authorList>
    </citation>
    <scope>NUCLEOTIDE SEQUENCE [LARGE SCALE GENOMIC DNA]</scope>
    <source>
        <strain evidence="1">Houghton</strain>
    </source>
</reference>
<reference evidence="1" key="1">
    <citation type="submission" date="2013-10" db="EMBL/GenBank/DDBJ databases">
        <title>Genomic analysis of the causative agents of coccidiosis in chickens.</title>
        <authorList>
            <person name="Reid A.J."/>
            <person name="Blake D."/>
            <person name="Billington K."/>
            <person name="Browne H."/>
            <person name="Dunn M."/>
            <person name="Hung S."/>
            <person name="Kawahara F."/>
            <person name="Miranda-Saavedra D."/>
            <person name="Mourier T."/>
            <person name="Nagra H."/>
            <person name="Otto T.D."/>
            <person name="Rawlings N."/>
            <person name="Sanchez A."/>
            <person name="Sanders M."/>
            <person name="Subramaniam C."/>
            <person name="Tay Y."/>
            <person name="Dear P."/>
            <person name="Doerig C."/>
            <person name="Gruber A."/>
            <person name="Parkinson J."/>
            <person name="Shirley M."/>
            <person name="Wan K.L."/>
            <person name="Berriman M."/>
            <person name="Tomley F."/>
            <person name="Pain A."/>
        </authorList>
    </citation>
    <scope>NUCLEOTIDE SEQUENCE [LARGE SCALE GENOMIC DNA]</scope>
    <source>
        <strain evidence="1">Houghton</strain>
    </source>
</reference>
<gene>
    <name evidence="1" type="ORF">EAH_00066500</name>
</gene>
<evidence type="ECO:0000313" key="1">
    <source>
        <dbReference type="EMBL" id="CDI82459.1"/>
    </source>
</evidence>
<dbReference type="Proteomes" id="UP000018050">
    <property type="component" value="Unassembled WGS sequence"/>
</dbReference>
<protein>
    <submittedName>
        <fullName evidence="1">Uncharacterized protein</fullName>
    </submittedName>
</protein>